<dbReference type="Pfam" id="PF08310">
    <property type="entry name" value="LGFP"/>
    <property type="match status" value="3"/>
</dbReference>
<accession>A0A143PJC5</accession>
<evidence type="ECO:0000256" key="1">
    <source>
        <dbReference type="SAM" id="MobiDB-lite"/>
    </source>
</evidence>
<protein>
    <submittedName>
        <fullName evidence="2">LGFP repeat</fullName>
    </submittedName>
</protein>
<dbReference type="OrthoDB" id="514320at2"/>
<dbReference type="STRING" id="1855912.LuPra_01871"/>
<dbReference type="InterPro" id="IPR013207">
    <property type="entry name" value="LGFP"/>
</dbReference>
<dbReference type="EMBL" id="CP015136">
    <property type="protein sequence ID" value="AMY08667.1"/>
    <property type="molecule type" value="Genomic_DNA"/>
</dbReference>
<reference evidence="2 3" key="1">
    <citation type="journal article" date="2016" name="Genome Announc.">
        <title>First Complete Genome Sequence of a Subdivision 6 Acidobacterium Strain.</title>
        <authorList>
            <person name="Huang S."/>
            <person name="Vieira S."/>
            <person name="Bunk B."/>
            <person name="Riedel T."/>
            <person name="Sproer C."/>
            <person name="Overmann J."/>
        </authorList>
    </citation>
    <scope>NUCLEOTIDE SEQUENCE [LARGE SCALE GENOMIC DNA]</scope>
    <source>
        <strain evidence="3">DSM 100886 HEG_-6_39</strain>
    </source>
</reference>
<dbReference type="Proteomes" id="UP000076079">
    <property type="component" value="Chromosome"/>
</dbReference>
<dbReference type="PATRIC" id="fig|1813736.3.peg.1962"/>
<organism evidence="2 3">
    <name type="scientific">Luteitalea pratensis</name>
    <dbReference type="NCBI Taxonomy" id="1855912"/>
    <lineage>
        <taxon>Bacteria</taxon>
        <taxon>Pseudomonadati</taxon>
        <taxon>Acidobacteriota</taxon>
        <taxon>Vicinamibacteria</taxon>
        <taxon>Vicinamibacterales</taxon>
        <taxon>Vicinamibacteraceae</taxon>
        <taxon>Luteitalea</taxon>
    </lineage>
</organism>
<dbReference type="AlphaFoldDB" id="A0A143PJC5"/>
<name>A0A143PJC5_LUTPR</name>
<evidence type="ECO:0000313" key="2">
    <source>
        <dbReference type="EMBL" id="AMY08667.1"/>
    </source>
</evidence>
<keyword evidence="3" id="KW-1185">Reference proteome</keyword>
<dbReference type="RefSeq" id="WP_110170490.1">
    <property type="nucleotide sequence ID" value="NZ_CP015136.1"/>
</dbReference>
<gene>
    <name evidence="2" type="ORF">LuPra_01871</name>
</gene>
<reference evidence="3" key="2">
    <citation type="submission" date="2016-04" db="EMBL/GenBank/DDBJ databases">
        <title>First Complete Genome Sequence of a Subdivision 6 Acidobacterium.</title>
        <authorList>
            <person name="Huang S."/>
            <person name="Vieira S."/>
            <person name="Bunk B."/>
            <person name="Riedel T."/>
            <person name="Sproeer C."/>
            <person name="Overmann J."/>
        </authorList>
    </citation>
    <scope>NUCLEOTIDE SEQUENCE [LARGE SCALE GENOMIC DNA]</scope>
    <source>
        <strain evidence="3">DSM 100886 HEG_-6_39</strain>
    </source>
</reference>
<proteinExistence type="predicted"/>
<dbReference type="KEGG" id="abac:LuPra_01871"/>
<evidence type="ECO:0000313" key="3">
    <source>
        <dbReference type="Proteomes" id="UP000076079"/>
    </source>
</evidence>
<feature type="region of interest" description="Disordered" evidence="1">
    <location>
        <begin position="15"/>
        <end position="35"/>
    </location>
</feature>
<sequence length="173" mass="19106">MSAIDDKYTQLGGPGGFLGRPFDAGAGSGEMDTADRRGRFRDFERGTIYWTATTGAHEVHGDIRLKWARLGGGRSFLGYPLTDETGTPNRRGRFNHFEHGSIYWTPTTGAHEVHGAIRDKWASLGWERSRLGFPTSDEKAVPNSRGRISEFEGGVIVWTPEGGAQVRVRIDDP</sequence>